<proteinExistence type="predicted"/>
<accession>A0A2H0USX8</accession>
<evidence type="ECO:0000313" key="2">
    <source>
        <dbReference type="Proteomes" id="UP000231157"/>
    </source>
</evidence>
<protein>
    <recommendedName>
        <fullName evidence="3">Septum formation initiator</fullName>
    </recommendedName>
</protein>
<dbReference type="Proteomes" id="UP000231157">
    <property type="component" value="Unassembled WGS sequence"/>
</dbReference>
<gene>
    <name evidence="1" type="ORF">COU07_01115</name>
</gene>
<dbReference type="EMBL" id="PFAZ01000001">
    <property type="protein sequence ID" value="PIR89483.1"/>
    <property type="molecule type" value="Genomic_DNA"/>
</dbReference>
<comment type="caution">
    <text evidence="1">The sequence shown here is derived from an EMBL/GenBank/DDBJ whole genome shotgun (WGS) entry which is preliminary data.</text>
</comment>
<organism evidence="1 2">
    <name type="scientific">Candidatus Harrisonbacteria bacterium CG10_big_fil_rev_8_21_14_0_10_40_38</name>
    <dbReference type="NCBI Taxonomy" id="1974583"/>
    <lineage>
        <taxon>Bacteria</taxon>
        <taxon>Candidatus Harrisoniibacteriota</taxon>
    </lineage>
</organism>
<reference evidence="2" key="1">
    <citation type="submission" date="2017-09" db="EMBL/GenBank/DDBJ databases">
        <title>Depth-based differentiation of microbial function through sediment-hosted aquifers and enrichment of novel symbionts in the deep terrestrial subsurface.</title>
        <authorList>
            <person name="Probst A.J."/>
            <person name="Ladd B."/>
            <person name="Jarett J.K."/>
            <person name="Geller-Mcgrath D.E."/>
            <person name="Sieber C.M.K."/>
            <person name="Emerson J.B."/>
            <person name="Anantharaman K."/>
            <person name="Thomas B.C."/>
            <person name="Malmstrom R."/>
            <person name="Stieglmeier M."/>
            <person name="Klingl A."/>
            <person name="Woyke T."/>
            <person name="Ryan C.M."/>
            <person name="Banfield J.F."/>
        </authorList>
    </citation>
    <scope>NUCLEOTIDE SEQUENCE [LARGE SCALE GENOMIC DNA]</scope>
</reference>
<evidence type="ECO:0008006" key="3">
    <source>
        <dbReference type="Google" id="ProtNLM"/>
    </source>
</evidence>
<sequence>MRVFVHIGLIALALAIGVQLYRLYTQQGDLAERLSVLESDVSALASENEALSGDVEYFSDEHNIAKEFKSLFNFVIPGEELYIIVPSSN</sequence>
<dbReference type="AlphaFoldDB" id="A0A2H0USX8"/>
<evidence type="ECO:0000313" key="1">
    <source>
        <dbReference type="EMBL" id="PIR89483.1"/>
    </source>
</evidence>
<name>A0A2H0USX8_9BACT</name>